<dbReference type="InterPro" id="IPR025665">
    <property type="entry name" value="Beta-barrel_OMP_2"/>
</dbReference>
<dbReference type="EMBL" id="MSCM01000001">
    <property type="protein sequence ID" value="PQJ82887.1"/>
    <property type="molecule type" value="Genomic_DNA"/>
</dbReference>
<gene>
    <name evidence="2" type="ORF">BTO16_09990</name>
</gene>
<dbReference type="Proteomes" id="UP000239068">
    <property type="component" value="Unassembled WGS sequence"/>
</dbReference>
<comment type="caution">
    <text evidence="2">The sequence shown here is derived from an EMBL/GenBank/DDBJ whole genome shotgun (WGS) entry which is preliminary data.</text>
</comment>
<dbReference type="Pfam" id="PF13568">
    <property type="entry name" value="OMP_b-brl_2"/>
    <property type="match status" value="1"/>
</dbReference>
<organism evidence="2 3">
    <name type="scientific">Polaribacter glomeratus</name>
    <dbReference type="NCBI Taxonomy" id="102"/>
    <lineage>
        <taxon>Bacteria</taxon>
        <taxon>Pseudomonadati</taxon>
        <taxon>Bacteroidota</taxon>
        <taxon>Flavobacteriia</taxon>
        <taxon>Flavobacteriales</taxon>
        <taxon>Flavobacteriaceae</taxon>
    </lineage>
</organism>
<evidence type="ECO:0000259" key="1">
    <source>
        <dbReference type="Pfam" id="PF13568"/>
    </source>
</evidence>
<dbReference type="AlphaFoldDB" id="A0A2S7WZ65"/>
<accession>A0A2S7WZ65</accession>
<protein>
    <recommendedName>
        <fullName evidence="1">Outer membrane protein beta-barrel domain-containing protein</fullName>
    </recommendedName>
</protein>
<dbReference type="RefSeq" id="WP_105021432.1">
    <property type="nucleotide sequence ID" value="NZ_MSCM01000001.1"/>
</dbReference>
<sequence>MNKLIFSCFLALFTTLIYSQKDSLELGDSYADDQIYAAITYAQFSNQPSSITRSRFSYAFSIGFLKDFILNEKGTISFAAGVGYGYDFFNHELKVSEINNNTFFDTSANTSSNVFKSHNLEFPLEIRWRTSNAKKYDFWRIYTGVKFLYNVSNTFQFTENATDFKYKNVSAYRKLQYGLTFSAGYTEFNAYLFYSLTPVFENATINGENINTQILKFGLIFYIL</sequence>
<dbReference type="OrthoDB" id="959017at2"/>
<feature type="domain" description="Outer membrane protein beta-barrel" evidence="1">
    <location>
        <begin position="19"/>
        <end position="200"/>
    </location>
</feature>
<name>A0A2S7WZ65_9FLAO</name>
<proteinExistence type="predicted"/>
<keyword evidence="3" id="KW-1185">Reference proteome</keyword>
<evidence type="ECO:0000313" key="2">
    <source>
        <dbReference type="EMBL" id="PQJ82887.1"/>
    </source>
</evidence>
<evidence type="ECO:0000313" key="3">
    <source>
        <dbReference type="Proteomes" id="UP000239068"/>
    </source>
</evidence>
<reference evidence="2 3" key="1">
    <citation type="submission" date="2016-12" db="EMBL/GenBank/DDBJ databases">
        <title>Trade-off between light-utilization and light-protection in marine flavobacteria.</title>
        <authorList>
            <person name="Kumagai Y."/>
            <person name="Yoshizawa S."/>
            <person name="Kogure K."/>
            <person name="Iwasaki W."/>
        </authorList>
    </citation>
    <scope>NUCLEOTIDE SEQUENCE [LARGE SCALE GENOMIC DNA]</scope>
    <source>
        <strain evidence="2 3">ATCC 43844</strain>
    </source>
</reference>